<evidence type="ECO:0000313" key="7">
    <source>
        <dbReference type="EMBL" id="OYQ32530.1"/>
    </source>
</evidence>
<comment type="subcellular location">
    <subcellularLocation>
        <location evidence="1">Periplasm</location>
    </subcellularLocation>
</comment>
<keyword evidence="4 5" id="KW-0732">Signal</keyword>
<comment type="caution">
    <text evidence="7">The sequence shown here is derived from an EMBL/GenBank/DDBJ whole genome shotgun (WGS) entry which is preliminary data.</text>
</comment>
<comment type="similarity">
    <text evidence="2">Belongs to the bacterial solute-binding protein 5 family.</text>
</comment>
<dbReference type="InterPro" id="IPR039424">
    <property type="entry name" value="SBP_5"/>
</dbReference>
<dbReference type="OrthoDB" id="9803988at2"/>
<sequence>MERTKCLIMRGLSRRSVLAAGAALPLLSPRSVFAQGKPVLDIGLGPDVDTLDPHKSTTIVAGQLFIELWEGLTSFAADGTIVPGVAERWETSTDGLTWTFHLRGDAKWSDGTPVTADDFVFAWRRAVTPSTLLGLPEWIAPIKNALPILQQGKDPATLGVTALDDRTLVVTLEHPKPDLTVYTAYWILSPLHRASMIKHGGSFAQPGKLVSNGPFMLSVAVPQSHYALTANPHFHAAASVAVAGVNYHVTEDLQTELKRFRAGELDATKEVPPTQLDWARTNLADSLRLAYRASTFFLVPNLTKAPWKDNPDLCVALSMAIDRKVIVEKITKGGELPAFSMTPEGLVGYTPPKPDWADLPAADRIARARALFAKAGYGPDNPLSLELLYNTNELNRQVAVAVAAMWQQTLGVKTSLSNQEFKIVVSRMKEHTFQDIVRITWAVGLVTEYLNLLRSRANTVGPGYINPALDRAMEAVDQSVTLEEFHAKLAAAEKIAIQDMPMIPVMRQSSRRLVSPPLKGWVDNPLDLHSARYLSRP</sequence>
<dbReference type="CDD" id="cd08504">
    <property type="entry name" value="PBP2_OppA"/>
    <property type="match status" value="1"/>
</dbReference>
<dbReference type="Proteomes" id="UP000216998">
    <property type="component" value="Unassembled WGS sequence"/>
</dbReference>
<reference evidence="7 8" key="1">
    <citation type="submission" date="2017-07" db="EMBL/GenBank/DDBJ databases">
        <title>Niveispirillum cyanobacteriorum sp. nov., isolated from cyanobacterial aggregates in a eutrophic lake.</title>
        <authorList>
            <person name="Cai H."/>
        </authorList>
    </citation>
    <scope>NUCLEOTIDE SEQUENCE [LARGE SCALE GENOMIC DNA]</scope>
    <source>
        <strain evidence="8">TH1-14</strain>
    </source>
</reference>
<dbReference type="EMBL" id="NOXU01000031">
    <property type="protein sequence ID" value="OYQ32530.1"/>
    <property type="molecule type" value="Genomic_DNA"/>
</dbReference>
<organism evidence="7 8">
    <name type="scientific">Niveispirillum lacus</name>
    <dbReference type="NCBI Taxonomy" id="1981099"/>
    <lineage>
        <taxon>Bacteria</taxon>
        <taxon>Pseudomonadati</taxon>
        <taxon>Pseudomonadota</taxon>
        <taxon>Alphaproteobacteria</taxon>
        <taxon>Rhodospirillales</taxon>
        <taxon>Azospirillaceae</taxon>
        <taxon>Niveispirillum</taxon>
    </lineage>
</organism>
<dbReference type="GO" id="GO:0043190">
    <property type="term" value="C:ATP-binding cassette (ABC) transporter complex"/>
    <property type="evidence" value="ECO:0007669"/>
    <property type="project" value="InterPro"/>
</dbReference>
<dbReference type="PIRSF" id="PIRSF002741">
    <property type="entry name" value="MppA"/>
    <property type="match status" value="1"/>
</dbReference>
<keyword evidence="3" id="KW-0813">Transport</keyword>
<dbReference type="PANTHER" id="PTHR30290">
    <property type="entry name" value="PERIPLASMIC BINDING COMPONENT OF ABC TRANSPORTER"/>
    <property type="match status" value="1"/>
</dbReference>
<dbReference type="GO" id="GO:0015833">
    <property type="term" value="P:peptide transport"/>
    <property type="evidence" value="ECO:0007669"/>
    <property type="project" value="TreeGrafter"/>
</dbReference>
<dbReference type="Pfam" id="PF00496">
    <property type="entry name" value="SBP_bac_5"/>
    <property type="match status" value="1"/>
</dbReference>
<evidence type="ECO:0000313" key="8">
    <source>
        <dbReference type="Proteomes" id="UP000216998"/>
    </source>
</evidence>
<dbReference type="Gene3D" id="3.40.190.10">
    <property type="entry name" value="Periplasmic binding protein-like II"/>
    <property type="match status" value="1"/>
</dbReference>
<dbReference type="SUPFAM" id="SSF53850">
    <property type="entry name" value="Periplasmic binding protein-like II"/>
    <property type="match status" value="1"/>
</dbReference>
<dbReference type="Gene3D" id="3.90.76.10">
    <property type="entry name" value="Dipeptide-binding Protein, Domain 1"/>
    <property type="match status" value="1"/>
</dbReference>
<feature type="domain" description="Solute-binding protein family 5" evidence="6">
    <location>
        <begin position="80"/>
        <end position="437"/>
    </location>
</feature>
<dbReference type="PANTHER" id="PTHR30290:SF10">
    <property type="entry name" value="PERIPLASMIC OLIGOPEPTIDE-BINDING PROTEIN-RELATED"/>
    <property type="match status" value="1"/>
</dbReference>
<dbReference type="GO" id="GO:0030288">
    <property type="term" value="C:outer membrane-bounded periplasmic space"/>
    <property type="evidence" value="ECO:0007669"/>
    <property type="project" value="TreeGrafter"/>
</dbReference>
<evidence type="ECO:0000256" key="3">
    <source>
        <dbReference type="ARBA" id="ARBA00022448"/>
    </source>
</evidence>
<evidence type="ECO:0000259" key="6">
    <source>
        <dbReference type="Pfam" id="PF00496"/>
    </source>
</evidence>
<name>A0A255YVS6_9PROT</name>
<proteinExistence type="inferred from homology"/>
<evidence type="ECO:0000256" key="2">
    <source>
        <dbReference type="ARBA" id="ARBA00005695"/>
    </source>
</evidence>
<dbReference type="GO" id="GO:1904680">
    <property type="term" value="F:peptide transmembrane transporter activity"/>
    <property type="evidence" value="ECO:0007669"/>
    <property type="project" value="TreeGrafter"/>
</dbReference>
<protein>
    <recommendedName>
        <fullName evidence="6">Solute-binding protein family 5 domain-containing protein</fullName>
    </recommendedName>
</protein>
<evidence type="ECO:0000256" key="1">
    <source>
        <dbReference type="ARBA" id="ARBA00004418"/>
    </source>
</evidence>
<gene>
    <name evidence="7" type="ORF">CHU95_17230</name>
</gene>
<dbReference type="AlphaFoldDB" id="A0A255YVS6"/>
<dbReference type="FunFam" id="3.90.76.10:FF:000001">
    <property type="entry name" value="Oligopeptide ABC transporter substrate-binding protein"/>
    <property type="match status" value="1"/>
</dbReference>
<dbReference type="InterPro" id="IPR030678">
    <property type="entry name" value="Peptide/Ni-bd"/>
</dbReference>
<evidence type="ECO:0000256" key="5">
    <source>
        <dbReference type="SAM" id="SignalP"/>
    </source>
</evidence>
<accession>A0A255YVS6</accession>
<dbReference type="InterPro" id="IPR000914">
    <property type="entry name" value="SBP_5_dom"/>
</dbReference>
<dbReference type="Gene3D" id="3.10.105.10">
    <property type="entry name" value="Dipeptide-binding Protein, Domain 3"/>
    <property type="match status" value="1"/>
</dbReference>
<keyword evidence="8" id="KW-1185">Reference proteome</keyword>
<feature type="signal peptide" evidence="5">
    <location>
        <begin position="1"/>
        <end position="34"/>
    </location>
</feature>
<feature type="chain" id="PRO_5013033357" description="Solute-binding protein family 5 domain-containing protein" evidence="5">
    <location>
        <begin position="35"/>
        <end position="537"/>
    </location>
</feature>
<evidence type="ECO:0000256" key="4">
    <source>
        <dbReference type="ARBA" id="ARBA00022729"/>
    </source>
</evidence>